<dbReference type="GO" id="GO:0008236">
    <property type="term" value="F:serine-type peptidase activity"/>
    <property type="evidence" value="ECO:0007669"/>
    <property type="project" value="InterPro"/>
</dbReference>
<dbReference type="SUPFAM" id="SSF53474">
    <property type="entry name" value="alpha/beta-Hydrolases"/>
    <property type="match status" value="1"/>
</dbReference>
<dbReference type="InterPro" id="IPR001375">
    <property type="entry name" value="Peptidase_S9_cat"/>
</dbReference>
<accession>A0A6M1T2D7</accession>
<dbReference type="InterPro" id="IPR029058">
    <property type="entry name" value="AB_hydrolase_fold"/>
</dbReference>
<organism evidence="4 5">
    <name type="scientific">Halalkalibaculum roseum</name>
    <dbReference type="NCBI Taxonomy" id="2709311"/>
    <lineage>
        <taxon>Bacteria</taxon>
        <taxon>Pseudomonadati</taxon>
        <taxon>Balneolota</taxon>
        <taxon>Balneolia</taxon>
        <taxon>Balneolales</taxon>
        <taxon>Balneolaceae</taxon>
        <taxon>Halalkalibaculum</taxon>
    </lineage>
</organism>
<proteinExistence type="predicted"/>
<keyword evidence="1" id="KW-0732">Signal</keyword>
<dbReference type="AlphaFoldDB" id="A0A6M1T2D7"/>
<feature type="domain" description="Dipeptidylpeptidase IV N-terminal" evidence="3">
    <location>
        <begin position="153"/>
        <end position="469"/>
    </location>
</feature>
<dbReference type="Gene3D" id="3.40.50.1820">
    <property type="entry name" value="alpha/beta hydrolase"/>
    <property type="match status" value="1"/>
</dbReference>
<dbReference type="PANTHER" id="PTHR11731">
    <property type="entry name" value="PROTEASE FAMILY S9B,C DIPEPTIDYL-PEPTIDASE IV-RELATED"/>
    <property type="match status" value="1"/>
</dbReference>
<gene>
    <name evidence="4" type="ORF">G3570_09805</name>
</gene>
<dbReference type="PANTHER" id="PTHR11731:SF118">
    <property type="entry name" value="BLR1971 PROTEIN"/>
    <property type="match status" value="1"/>
</dbReference>
<comment type="caution">
    <text evidence="4">The sequence shown here is derived from an EMBL/GenBank/DDBJ whole genome shotgun (WGS) entry which is preliminary data.</text>
</comment>
<protein>
    <submittedName>
        <fullName evidence="4">Prolyl oligopeptidase family serine peptidase</fullName>
    </submittedName>
</protein>
<feature type="chain" id="PRO_5027124125" evidence="1">
    <location>
        <begin position="30"/>
        <end position="786"/>
    </location>
</feature>
<dbReference type="GO" id="GO:0006508">
    <property type="term" value="P:proteolysis"/>
    <property type="evidence" value="ECO:0007669"/>
    <property type="project" value="InterPro"/>
</dbReference>
<dbReference type="EMBL" id="JAALLT010000003">
    <property type="protein sequence ID" value="NGP76927.1"/>
    <property type="molecule type" value="Genomic_DNA"/>
</dbReference>
<dbReference type="InterPro" id="IPR002469">
    <property type="entry name" value="Peptidase_S9B_N"/>
</dbReference>
<feature type="domain" description="Peptidase S9 prolyl oligopeptidase catalytic" evidence="2">
    <location>
        <begin position="557"/>
        <end position="769"/>
    </location>
</feature>
<evidence type="ECO:0000259" key="3">
    <source>
        <dbReference type="Pfam" id="PF00930"/>
    </source>
</evidence>
<name>A0A6M1T2D7_9BACT</name>
<evidence type="ECO:0000259" key="2">
    <source>
        <dbReference type="Pfam" id="PF00326"/>
    </source>
</evidence>
<evidence type="ECO:0000313" key="4">
    <source>
        <dbReference type="EMBL" id="NGP76927.1"/>
    </source>
</evidence>
<dbReference type="Proteomes" id="UP000473278">
    <property type="component" value="Unassembled WGS sequence"/>
</dbReference>
<reference evidence="4 5" key="1">
    <citation type="submission" date="2020-02" db="EMBL/GenBank/DDBJ databases">
        <title>Balneolaceae bacterium YR4-1, complete genome.</title>
        <authorList>
            <person name="Li Y."/>
            <person name="Wu S."/>
        </authorList>
    </citation>
    <scope>NUCLEOTIDE SEQUENCE [LARGE SCALE GENOMIC DNA]</scope>
    <source>
        <strain evidence="4 5">YR4-1</strain>
    </source>
</reference>
<dbReference type="SUPFAM" id="SSF82171">
    <property type="entry name" value="DPP6 N-terminal domain-like"/>
    <property type="match status" value="1"/>
</dbReference>
<dbReference type="InterPro" id="IPR050278">
    <property type="entry name" value="Serine_Prot_S9B/DPPIV"/>
</dbReference>
<dbReference type="Pfam" id="PF00930">
    <property type="entry name" value="DPPIV_N"/>
    <property type="match status" value="1"/>
</dbReference>
<feature type="signal peptide" evidence="1">
    <location>
        <begin position="1"/>
        <end position="29"/>
    </location>
</feature>
<evidence type="ECO:0000256" key="1">
    <source>
        <dbReference type="SAM" id="SignalP"/>
    </source>
</evidence>
<keyword evidence="5" id="KW-1185">Reference proteome</keyword>
<evidence type="ECO:0000313" key="5">
    <source>
        <dbReference type="Proteomes" id="UP000473278"/>
    </source>
</evidence>
<dbReference type="Pfam" id="PF00326">
    <property type="entry name" value="Peptidase_S9"/>
    <property type="match status" value="1"/>
</dbReference>
<dbReference type="Gene3D" id="2.140.10.30">
    <property type="entry name" value="Dipeptidylpeptidase IV, N-terminal domain"/>
    <property type="match status" value="1"/>
</dbReference>
<dbReference type="RefSeq" id="WP_165141795.1">
    <property type="nucleotide sequence ID" value="NZ_JAALLT010000003.1"/>
</dbReference>
<sequence length="786" mass="90894">MCVSRSFLKSLLFTVLAFTLFANFTLAQKADFEQAERFTTQMMEKMVGSTEVDPEWIENQDRFWYTYENSEGKHWYFVDANRETKSKLFDQEVMASKLAEIFNKPFNSKDLPLKDFEYNTGEGFFEFNVDSIQFTYRIDNNSLIKGDSLSEEPSNRWKTYSPDSTWIAFAKNHNLYLMKADDPDSAEYQLTEDGQRWYSFQADEEDTTSNKRLRSNARWFEDSEKLYARRADVRDVEELWVINSLKERPELQTYKYPMPGDENIPQDEVWVFDADSKEGIKLDTDKEEWEDESLGGAYFNDGGFYTGLDSDYLYILRRNRQWNKIDVLQANTETGDVRILFSEESKPYFNTRFAQLAVLNDDSEFVWFSERTGWGQLYLYDQNGNLKNRITDGFYTAGDIVKIDTTERTLYFEAYGKEDGVSPYYAQLYKVNLDGSDMKRLTPENAHHDISASEEGNFFLDNYSRVDMPTVSVLRDGEGRVVQQLEKADISRMEEAGWKAPEAFKVKAADDATDLYGVMWKPFDFDSTKSYPIISYVYPGPQTEPFPVGFTIRGSRARPATLAQLGFMVIAMGQRGGSPLRSKYYHNYGYGDLRDYPLADNKYGIEQLASRHSFIDIDRVGIFGHSGGGFMSTAALLTYPDFYDVAVSSAGNHDNNMYNLWWSEVHNGVKKVTEKVRTDSTGTDSVKSEWQARVEPNTELAGNLQGHLLLVHGTVDDNVHPGNTIRMADALIKEGKRFDLMMLPGQRHGFGEYTPYFERMMWYYFAEHLLGDYRDNVNFNIPDYEE</sequence>